<name>A0A9Q9T5B8_9MICO</name>
<dbReference type="Pfam" id="PF06527">
    <property type="entry name" value="TniQ"/>
    <property type="match status" value="1"/>
</dbReference>
<dbReference type="InterPro" id="IPR009492">
    <property type="entry name" value="TniQ"/>
</dbReference>
<gene>
    <name evidence="2" type="ORF">OE229_17795</name>
</gene>
<dbReference type="KEGG" id="cpoi:OE229_17795"/>
<geneLocation type="plasmid" evidence="2 3">
    <name>unnamed</name>
</geneLocation>
<dbReference type="AlphaFoldDB" id="A0A9Q9T5B8"/>
<keyword evidence="2" id="KW-0614">Plasmid</keyword>
<sequence length="667" mass="74328">MFEHEWLPSLFRRIGYFYGQPAVVIAHWCGLYDLPRTFRDRLPNVLHPKATAGITGGLDCDPQLLQTTVMSHLAPDLVAIRPDGKPSQSHNWTRGGGTRYCPECLAERPGVFYTYWRTWWAFLCLKHHTPLRDDCPACSSPIIEANIMEVESRNPNQCHAALPFGGICGHTLTKSWPEAPVLDSSPAYRAQVALSKAWVETDRRRRVVDTSTLRGIAIALLGTRDIDLVSSLSDVPRDALEGLIEDTERIGTTPPRDALAMSALIGAAHRLATDPEPEVSATIRRITFSRPVRTTQELSGPGSASHLLEFWPGIGAPMRGRVLRALDGDLPDMQRLVHATAVSPGFAELIVAFEKPDPRIERTGWSWNTLALATEQPLTDVLIPPLMWPTWANPLGVDNITDPSALQRGLADALRVAGVGIEGGSERIAGIGRKLRPSMLGTPEQATAVLQQLGELAGWLRLNPSPINYVARRYLRWSGLLPEADWHLLSSSVGEHPGRGRRLLNAQRYAWLRLTAAGTRDLPQHLEFQLGSPDAANYTRFLTTMSAELQAAIDDYLTAWLPKHRMDGTFSEVGFVRAFEDEPLVWAPPRWRPSASPLAPELDDIDFTQLHDRVRAGEYALTHLAMDLQRSPRHVRWALAERPVRSGQPRTTIDWNSRLDYAEPFYN</sequence>
<proteinExistence type="predicted"/>
<accession>A0A9Q9T5B8</accession>
<organism evidence="2 3">
    <name type="scientific">Curtobacterium poinsettiae</name>
    <dbReference type="NCBI Taxonomy" id="159612"/>
    <lineage>
        <taxon>Bacteria</taxon>
        <taxon>Bacillati</taxon>
        <taxon>Actinomycetota</taxon>
        <taxon>Actinomycetes</taxon>
        <taxon>Micrococcales</taxon>
        <taxon>Microbacteriaceae</taxon>
        <taxon>Curtobacterium</taxon>
    </lineage>
</organism>
<protein>
    <submittedName>
        <fullName evidence="2">TniQ family protein</fullName>
    </submittedName>
</protein>
<dbReference type="Proteomes" id="UP001062223">
    <property type="component" value="Plasmid unnamed"/>
</dbReference>
<feature type="domain" description="TniQ" evidence="1">
    <location>
        <begin position="3"/>
        <end position="131"/>
    </location>
</feature>
<reference evidence="2" key="1">
    <citation type="submission" date="2022-09" db="EMBL/GenBank/DDBJ databases">
        <title>Taxonomy of Curtobacterium flaccumfaciens.</title>
        <authorList>
            <person name="Osdaghi E."/>
            <person name="Taghavi S.M."/>
            <person name="Hamidizade M."/>
            <person name="Abachi H."/>
            <person name="Fazliarab A."/>
            <person name="Baeyen S."/>
            <person name="Portier P."/>
            <person name="Van Vaerenbergh J."/>
            <person name="Jacques M.-A."/>
        </authorList>
    </citation>
    <scope>NUCLEOTIDE SEQUENCE</scope>
    <source>
        <strain evidence="2">AGQB46</strain>
        <plasmid evidence="2">unnamed</plasmid>
    </source>
</reference>
<evidence type="ECO:0000313" key="3">
    <source>
        <dbReference type="Proteomes" id="UP001062223"/>
    </source>
</evidence>
<evidence type="ECO:0000313" key="2">
    <source>
        <dbReference type="EMBL" id="UYC82686.1"/>
    </source>
</evidence>
<dbReference type="RefSeq" id="WP_181434305.1">
    <property type="nucleotide sequence ID" value="NZ_CP106880.1"/>
</dbReference>
<evidence type="ECO:0000259" key="1">
    <source>
        <dbReference type="Pfam" id="PF06527"/>
    </source>
</evidence>
<dbReference type="EMBL" id="CP106880">
    <property type="protein sequence ID" value="UYC82686.1"/>
    <property type="molecule type" value="Genomic_DNA"/>
</dbReference>